<accession>A0A084W8I3</accession>
<protein>
    <submittedName>
        <fullName evidence="1 2">Uncharacterized protein</fullName>
    </submittedName>
</protein>
<dbReference type="AlphaFoldDB" id="A0A084W8I3"/>
<dbReference type="EnsemblMetazoa" id="ASIC014520-RA">
    <property type="protein sequence ID" value="ASIC014520-PA"/>
    <property type="gene ID" value="ASIC014520"/>
</dbReference>
<reference evidence="2" key="2">
    <citation type="submission" date="2020-05" db="UniProtKB">
        <authorList>
            <consortium name="EnsemblMetazoa"/>
        </authorList>
    </citation>
    <scope>IDENTIFICATION</scope>
</reference>
<proteinExistence type="predicted"/>
<gene>
    <name evidence="1" type="ORF">ZHAS_00014520</name>
</gene>
<evidence type="ECO:0000313" key="2">
    <source>
        <dbReference type="EnsemblMetazoa" id="ASIC014520-PA"/>
    </source>
</evidence>
<keyword evidence="3" id="KW-1185">Reference proteome</keyword>
<dbReference type="EMBL" id="ATLV01021436">
    <property type="status" value="NOT_ANNOTATED_CDS"/>
    <property type="molecule type" value="Genomic_DNA"/>
</dbReference>
<organism evidence="1">
    <name type="scientific">Anopheles sinensis</name>
    <name type="common">Mosquito</name>
    <dbReference type="NCBI Taxonomy" id="74873"/>
    <lineage>
        <taxon>Eukaryota</taxon>
        <taxon>Metazoa</taxon>
        <taxon>Ecdysozoa</taxon>
        <taxon>Arthropoda</taxon>
        <taxon>Hexapoda</taxon>
        <taxon>Insecta</taxon>
        <taxon>Pterygota</taxon>
        <taxon>Neoptera</taxon>
        <taxon>Endopterygota</taxon>
        <taxon>Diptera</taxon>
        <taxon>Nematocera</taxon>
        <taxon>Culicoidea</taxon>
        <taxon>Culicidae</taxon>
        <taxon>Anophelinae</taxon>
        <taxon>Anopheles</taxon>
    </lineage>
</organism>
<evidence type="ECO:0000313" key="1">
    <source>
        <dbReference type="EMBL" id="KFB46527.1"/>
    </source>
</evidence>
<dbReference type="Proteomes" id="UP000030765">
    <property type="component" value="Unassembled WGS sequence"/>
</dbReference>
<dbReference type="VEuPathDB" id="VectorBase:ASIC014520"/>
<reference evidence="1 3" key="1">
    <citation type="journal article" date="2014" name="BMC Genomics">
        <title>Genome sequence of Anopheles sinensis provides insight into genetics basis of mosquito competence for malaria parasites.</title>
        <authorList>
            <person name="Zhou D."/>
            <person name="Zhang D."/>
            <person name="Ding G."/>
            <person name="Shi L."/>
            <person name="Hou Q."/>
            <person name="Ye Y."/>
            <person name="Xu Y."/>
            <person name="Zhou H."/>
            <person name="Xiong C."/>
            <person name="Li S."/>
            <person name="Yu J."/>
            <person name="Hong S."/>
            <person name="Yu X."/>
            <person name="Zou P."/>
            <person name="Chen C."/>
            <person name="Chang X."/>
            <person name="Wang W."/>
            <person name="Lv Y."/>
            <person name="Sun Y."/>
            <person name="Ma L."/>
            <person name="Shen B."/>
            <person name="Zhu C."/>
        </authorList>
    </citation>
    <scope>NUCLEOTIDE SEQUENCE [LARGE SCALE GENOMIC DNA]</scope>
</reference>
<evidence type="ECO:0000313" key="3">
    <source>
        <dbReference type="Proteomes" id="UP000030765"/>
    </source>
</evidence>
<name>A0A084W8I3_ANOSI</name>
<sequence length="57" mass="6607">MKKTEATPFCPNGCRNKMTGFTIKQYRAYFLPALDMDMIFTPVGKSIDQSVKRREML</sequence>
<dbReference type="EMBL" id="KE525318">
    <property type="protein sequence ID" value="KFB46527.1"/>
    <property type="molecule type" value="Genomic_DNA"/>
</dbReference>